<reference evidence="2 3" key="1">
    <citation type="journal article" date="2018" name="Biotechnol. Biofuels">
        <title>Integrative visual omics of the white-rot fungus Polyporus brumalis exposes the biotechnological potential of its oxidative enzymes for delignifying raw plant biomass.</title>
        <authorList>
            <person name="Miyauchi S."/>
            <person name="Rancon A."/>
            <person name="Drula E."/>
            <person name="Hage H."/>
            <person name="Chaduli D."/>
            <person name="Favel A."/>
            <person name="Grisel S."/>
            <person name="Henrissat B."/>
            <person name="Herpoel-Gimbert I."/>
            <person name="Ruiz-Duenas F.J."/>
            <person name="Chevret D."/>
            <person name="Hainaut M."/>
            <person name="Lin J."/>
            <person name="Wang M."/>
            <person name="Pangilinan J."/>
            <person name="Lipzen A."/>
            <person name="Lesage-Meessen L."/>
            <person name="Navarro D."/>
            <person name="Riley R."/>
            <person name="Grigoriev I.V."/>
            <person name="Zhou S."/>
            <person name="Raouche S."/>
            <person name="Rosso M.N."/>
        </authorList>
    </citation>
    <scope>NUCLEOTIDE SEQUENCE [LARGE SCALE GENOMIC DNA]</scope>
    <source>
        <strain evidence="2 3">BRFM 1820</strain>
    </source>
</reference>
<dbReference type="AlphaFoldDB" id="A0A371CIE4"/>
<feature type="compositionally biased region" description="Basic and acidic residues" evidence="1">
    <location>
        <begin position="105"/>
        <end position="114"/>
    </location>
</feature>
<gene>
    <name evidence="2" type="ORF">OH76DRAFT_461053</name>
</gene>
<dbReference type="EMBL" id="KZ857593">
    <property type="protein sequence ID" value="RDX40057.1"/>
    <property type="molecule type" value="Genomic_DNA"/>
</dbReference>
<feature type="compositionally biased region" description="Low complexity" evidence="1">
    <location>
        <begin position="85"/>
        <end position="99"/>
    </location>
</feature>
<evidence type="ECO:0000313" key="2">
    <source>
        <dbReference type="EMBL" id="RDX40057.1"/>
    </source>
</evidence>
<proteinExistence type="predicted"/>
<dbReference type="Proteomes" id="UP000256964">
    <property type="component" value="Unassembled WGS sequence"/>
</dbReference>
<name>A0A371CIE4_9APHY</name>
<accession>A0A371CIE4</accession>
<feature type="region of interest" description="Disordered" evidence="1">
    <location>
        <begin position="1"/>
        <end position="129"/>
    </location>
</feature>
<sequence>MSSSSPGPVSMASPLPASGGRLECSPAAQGRPAPGIGRSCGRRRPSSSTSPSRPTPTDRLGFVSVSPDDQHCGSTHPMRGRQRLSSRLEPSSSARSLPSWTHVEGPVRAEDKTTLEAGNEMGERRRATTGRLECERMGGRVTRRGEEQMRGWEM</sequence>
<feature type="compositionally biased region" description="Low complexity" evidence="1">
    <location>
        <begin position="46"/>
        <end position="57"/>
    </location>
</feature>
<protein>
    <submittedName>
        <fullName evidence="2">Uncharacterized protein</fullName>
    </submittedName>
</protein>
<feature type="compositionally biased region" description="Low complexity" evidence="1">
    <location>
        <begin position="1"/>
        <end position="14"/>
    </location>
</feature>
<keyword evidence="3" id="KW-1185">Reference proteome</keyword>
<organism evidence="2 3">
    <name type="scientific">Lentinus brumalis</name>
    <dbReference type="NCBI Taxonomy" id="2498619"/>
    <lineage>
        <taxon>Eukaryota</taxon>
        <taxon>Fungi</taxon>
        <taxon>Dikarya</taxon>
        <taxon>Basidiomycota</taxon>
        <taxon>Agaricomycotina</taxon>
        <taxon>Agaricomycetes</taxon>
        <taxon>Polyporales</taxon>
        <taxon>Polyporaceae</taxon>
        <taxon>Lentinus</taxon>
    </lineage>
</organism>
<evidence type="ECO:0000313" key="3">
    <source>
        <dbReference type="Proteomes" id="UP000256964"/>
    </source>
</evidence>
<evidence type="ECO:0000256" key="1">
    <source>
        <dbReference type="SAM" id="MobiDB-lite"/>
    </source>
</evidence>